<dbReference type="InterPro" id="IPR002611">
    <property type="entry name" value="IstB_ATP-bd"/>
</dbReference>
<dbReference type="InterPro" id="IPR003593">
    <property type="entry name" value="AAA+_ATPase"/>
</dbReference>
<keyword evidence="3" id="KW-1185">Reference proteome</keyword>
<dbReference type="SUPFAM" id="SSF52540">
    <property type="entry name" value="P-loop containing nucleoside triphosphate hydrolases"/>
    <property type="match status" value="1"/>
</dbReference>
<evidence type="ECO:0000313" key="3">
    <source>
        <dbReference type="Proteomes" id="UP000243494"/>
    </source>
</evidence>
<dbReference type="InterPro" id="IPR027417">
    <property type="entry name" value="P-loop_NTPase"/>
</dbReference>
<sequence length="329" mass="38366">MKESILRDILTSYERKRDKAESDFDQRKKDVYSQIPEIKNIDNEITQLGLKLAKLVLLNPENKDKIIIESKDKMTKLKAQKIELLDQYRVPKGYLDIQYSCDFCNDRGFLKNGHKCNCLKQTIINEAYKMSNLSRMLNTQNFSTLDTSIFSDEKIDDSNMSPRQNILEIVSICESFILDFDKDNGENLLFYGDTGLGKTFMCNCIAKSLLDKGYLVIYQTAFKMFEIIEDYKFKNIDHHITKDNYENLFDCDLLILDDLGTELTNSFTNSELFNILNTRLLSGKKTIISTNLSPMQLGSDYAQRIFSRVFDRFKMVKFIGNDLRWENKK</sequence>
<dbReference type="PANTHER" id="PTHR30050:SF4">
    <property type="entry name" value="ATP-BINDING PROTEIN RV3427C IN INSERTION SEQUENCE-RELATED"/>
    <property type="match status" value="1"/>
</dbReference>
<accession>A0A371ISM0</accession>
<evidence type="ECO:0000259" key="1">
    <source>
        <dbReference type="SMART" id="SM00382"/>
    </source>
</evidence>
<dbReference type="AlphaFoldDB" id="A0A371ISM0"/>
<name>A0A371ISM0_9FIRM</name>
<gene>
    <name evidence="2" type="ORF">CHF27_008190</name>
</gene>
<reference evidence="2 3" key="1">
    <citation type="journal article" date="2017" name="Genome Announc.">
        <title>Draft Genome Sequence of Romboutsia maritimum sp. nov. Strain CCRI-22766(T), Isolated from Coastal Estuarine Mud.</title>
        <authorList>
            <person name="Maheux A.F."/>
            <person name="Boudreau D.K."/>
            <person name="Berube E."/>
            <person name="Boissinot M."/>
            <person name="Raymond F."/>
            <person name="Brodeur S."/>
            <person name="Corbeil J."/>
            <person name="Brightwell G."/>
            <person name="Broda D."/>
            <person name="Omar R.F."/>
            <person name="Bergeron M.G."/>
        </authorList>
    </citation>
    <scope>NUCLEOTIDE SEQUENCE [LARGE SCALE GENOMIC DNA]</scope>
    <source>
        <strain evidence="2 3">CCRI-22766</strain>
    </source>
</reference>
<dbReference type="NCBIfam" id="NF005304">
    <property type="entry name" value="PRK06835.1"/>
    <property type="match status" value="1"/>
</dbReference>
<dbReference type="PANTHER" id="PTHR30050">
    <property type="entry name" value="CHROMOSOMAL REPLICATION INITIATOR PROTEIN DNAA"/>
    <property type="match status" value="1"/>
</dbReference>
<feature type="domain" description="AAA+ ATPase" evidence="1">
    <location>
        <begin position="184"/>
        <end position="316"/>
    </location>
</feature>
<proteinExistence type="predicted"/>
<dbReference type="Pfam" id="PF01695">
    <property type="entry name" value="IstB_IS21"/>
    <property type="match status" value="1"/>
</dbReference>
<comment type="caution">
    <text evidence="2">The sequence shown here is derived from an EMBL/GenBank/DDBJ whole genome shotgun (WGS) entry which is preliminary data.</text>
</comment>
<dbReference type="GO" id="GO:0006260">
    <property type="term" value="P:DNA replication"/>
    <property type="evidence" value="ECO:0007669"/>
    <property type="project" value="TreeGrafter"/>
</dbReference>
<evidence type="ECO:0000313" key="2">
    <source>
        <dbReference type="EMBL" id="RDY23455.1"/>
    </source>
</evidence>
<dbReference type="Proteomes" id="UP000243494">
    <property type="component" value="Unassembled WGS sequence"/>
</dbReference>
<dbReference type="RefSeq" id="WP_095404446.1">
    <property type="nucleotide sequence ID" value="NZ_NOJZ02000012.1"/>
</dbReference>
<dbReference type="SMART" id="SM00382">
    <property type="entry name" value="AAA"/>
    <property type="match status" value="1"/>
</dbReference>
<dbReference type="EMBL" id="NOJZ02000012">
    <property type="protein sequence ID" value="RDY23455.1"/>
    <property type="molecule type" value="Genomic_DNA"/>
</dbReference>
<dbReference type="OrthoDB" id="9776217at2"/>
<dbReference type="GO" id="GO:0005524">
    <property type="term" value="F:ATP binding"/>
    <property type="evidence" value="ECO:0007669"/>
    <property type="project" value="InterPro"/>
</dbReference>
<dbReference type="Gene3D" id="3.40.50.300">
    <property type="entry name" value="P-loop containing nucleotide triphosphate hydrolases"/>
    <property type="match status" value="1"/>
</dbReference>
<protein>
    <submittedName>
        <fullName evidence="2">DNA replication protein DnaC</fullName>
    </submittedName>
</protein>
<organism evidence="2 3">
    <name type="scientific">Romboutsia maritimum</name>
    <dbReference type="NCBI Taxonomy" id="2020948"/>
    <lineage>
        <taxon>Bacteria</taxon>
        <taxon>Bacillati</taxon>
        <taxon>Bacillota</taxon>
        <taxon>Clostridia</taxon>
        <taxon>Peptostreptococcales</taxon>
        <taxon>Peptostreptococcaceae</taxon>
        <taxon>Romboutsia</taxon>
    </lineage>
</organism>